<protein>
    <recommendedName>
        <fullName evidence="4">Secreted protein</fullName>
    </recommendedName>
</protein>
<dbReference type="EMBL" id="JAAALK010000286">
    <property type="protein sequence ID" value="KAG8062328.1"/>
    <property type="molecule type" value="Genomic_DNA"/>
</dbReference>
<evidence type="ECO:0008006" key="4">
    <source>
        <dbReference type="Google" id="ProtNLM"/>
    </source>
</evidence>
<feature type="chain" id="PRO_5035256813" description="Secreted protein" evidence="1">
    <location>
        <begin position="21"/>
        <end position="102"/>
    </location>
</feature>
<dbReference type="AlphaFoldDB" id="A0A8J5VX64"/>
<organism evidence="2 3">
    <name type="scientific">Zizania palustris</name>
    <name type="common">Northern wild rice</name>
    <dbReference type="NCBI Taxonomy" id="103762"/>
    <lineage>
        <taxon>Eukaryota</taxon>
        <taxon>Viridiplantae</taxon>
        <taxon>Streptophyta</taxon>
        <taxon>Embryophyta</taxon>
        <taxon>Tracheophyta</taxon>
        <taxon>Spermatophyta</taxon>
        <taxon>Magnoliopsida</taxon>
        <taxon>Liliopsida</taxon>
        <taxon>Poales</taxon>
        <taxon>Poaceae</taxon>
        <taxon>BOP clade</taxon>
        <taxon>Oryzoideae</taxon>
        <taxon>Oryzeae</taxon>
        <taxon>Zizaniinae</taxon>
        <taxon>Zizania</taxon>
    </lineage>
</organism>
<comment type="caution">
    <text evidence="2">The sequence shown here is derived from an EMBL/GenBank/DDBJ whole genome shotgun (WGS) entry which is preliminary data.</text>
</comment>
<keyword evidence="1" id="KW-0732">Signal</keyword>
<name>A0A8J5VX64_ZIZPA</name>
<gene>
    <name evidence="2" type="ORF">GUJ93_ZPchr0003g18404</name>
</gene>
<dbReference type="Proteomes" id="UP000729402">
    <property type="component" value="Unassembled WGS sequence"/>
</dbReference>
<sequence length="102" mass="11743">MMKVKLIFIDFLLWPTEVTVYDFPRVHIEEPRFPCFPHIARSHRPPALPRVRHQVARATAPPAPPPTVIVRLPPAQWLCTLVVVERAIDGETIFLNVLYVVQ</sequence>
<keyword evidence="3" id="KW-1185">Reference proteome</keyword>
<evidence type="ECO:0000313" key="2">
    <source>
        <dbReference type="EMBL" id="KAG8062328.1"/>
    </source>
</evidence>
<reference evidence="2" key="1">
    <citation type="journal article" date="2021" name="bioRxiv">
        <title>Whole Genome Assembly and Annotation of Northern Wild Rice, Zizania palustris L., Supports a Whole Genome Duplication in the Zizania Genus.</title>
        <authorList>
            <person name="Haas M."/>
            <person name="Kono T."/>
            <person name="Macchietto M."/>
            <person name="Millas R."/>
            <person name="McGilp L."/>
            <person name="Shao M."/>
            <person name="Duquette J."/>
            <person name="Hirsch C.N."/>
            <person name="Kimball J."/>
        </authorList>
    </citation>
    <scope>NUCLEOTIDE SEQUENCE</scope>
    <source>
        <tissue evidence="2">Fresh leaf tissue</tissue>
    </source>
</reference>
<evidence type="ECO:0000313" key="3">
    <source>
        <dbReference type="Proteomes" id="UP000729402"/>
    </source>
</evidence>
<evidence type="ECO:0000256" key="1">
    <source>
        <dbReference type="SAM" id="SignalP"/>
    </source>
</evidence>
<reference evidence="2" key="2">
    <citation type="submission" date="2021-02" db="EMBL/GenBank/DDBJ databases">
        <authorList>
            <person name="Kimball J.A."/>
            <person name="Haas M.W."/>
            <person name="Macchietto M."/>
            <person name="Kono T."/>
            <person name="Duquette J."/>
            <person name="Shao M."/>
        </authorList>
    </citation>
    <scope>NUCLEOTIDE SEQUENCE</scope>
    <source>
        <tissue evidence="2">Fresh leaf tissue</tissue>
    </source>
</reference>
<proteinExistence type="predicted"/>
<accession>A0A8J5VX64</accession>
<feature type="signal peptide" evidence="1">
    <location>
        <begin position="1"/>
        <end position="20"/>
    </location>
</feature>